<accession>A0AA47NR72</accession>
<sequence>MYENPRVEVSPPPQPKSALEELFAEQEQERRNIHMNNSNNNNSSIQQRVREEIQLYRSLPMISMAEDPVLWWWTKRVTLPC</sequence>
<organism evidence="1 2">
    <name type="scientific">Merluccius polli</name>
    <name type="common">Benguela hake</name>
    <name type="synonym">Merluccius cadenati</name>
    <dbReference type="NCBI Taxonomy" id="89951"/>
    <lineage>
        <taxon>Eukaryota</taxon>
        <taxon>Metazoa</taxon>
        <taxon>Chordata</taxon>
        <taxon>Craniata</taxon>
        <taxon>Vertebrata</taxon>
        <taxon>Euteleostomi</taxon>
        <taxon>Actinopterygii</taxon>
        <taxon>Neopterygii</taxon>
        <taxon>Teleostei</taxon>
        <taxon>Neoteleostei</taxon>
        <taxon>Acanthomorphata</taxon>
        <taxon>Zeiogadaria</taxon>
        <taxon>Gadariae</taxon>
        <taxon>Gadiformes</taxon>
        <taxon>Gadoidei</taxon>
        <taxon>Merlucciidae</taxon>
        <taxon>Merluccius</taxon>
    </lineage>
</organism>
<proteinExistence type="predicted"/>
<gene>
    <name evidence="1" type="ORF">N1851_028842</name>
</gene>
<reference evidence="1" key="1">
    <citation type="journal article" date="2023" name="Front. Mar. Sci.">
        <title>A new Merluccius polli reference genome to investigate the effects of global change in West African waters.</title>
        <authorList>
            <person name="Mateo J.L."/>
            <person name="Blanco-Fernandez C."/>
            <person name="Garcia-Vazquez E."/>
            <person name="Machado-Schiaffino G."/>
        </authorList>
    </citation>
    <scope>NUCLEOTIDE SEQUENCE</scope>
    <source>
        <strain evidence="1">C29</strain>
        <tissue evidence="1">Fin</tissue>
    </source>
</reference>
<comment type="caution">
    <text evidence="1">The sequence shown here is derived from an EMBL/GenBank/DDBJ whole genome shotgun (WGS) entry which is preliminary data.</text>
</comment>
<dbReference type="AlphaFoldDB" id="A0AA47NR72"/>
<dbReference type="Proteomes" id="UP001174136">
    <property type="component" value="Unassembled WGS sequence"/>
</dbReference>
<dbReference type="EMBL" id="JAOPHQ010005440">
    <property type="protein sequence ID" value="KAK0135321.1"/>
    <property type="molecule type" value="Genomic_DNA"/>
</dbReference>
<evidence type="ECO:0000313" key="2">
    <source>
        <dbReference type="Proteomes" id="UP001174136"/>
    </source>
</evidence>
<protein>
    <recommendedName>
        <fullName evidence="3">HAT C-terminal dimerisation domain-containing protein</fullName>
    </recommendedName>
</protein>
<name>A0AA47NR72_MERPO</name>
<evidence type="ECO:0000313" key="1">
    <source>
        <dbReference type="EMBL" id="KAK0135321.1"/>
    </source>
</evidence>
<evidence type="ECO:0008006" key="3">
    <source>
        <dbReference type="Google" id="ProtNLM"/>
    </source>
</evidence>
<keyword evidence="2" id="KW-1185">Reference proteome</keyword>